<dbReference type="InterPro" id="IPR014710">
    <property type="entry name" value="RmlC-like_jellyroll"/>
</dbReference>
<evidence type="ECO:0000313" key="2">
    <source>
        <dbReference type="EMBL" id="SFF40535.1"/>
    </source>
</evidence>
<dbReference type="InterPro" id="IPR011051">
    <property type="entry name" value="RmlC_Cupin_sf"/>
</dbReference>
<dbReference type="AlphaFoldDB" id="A0A1I2IDZ9"/>
<dbReference type="Gene3D" id="2.60.120.10">
    <property type="entry name" value="Jelly Rolls"/>
    <property type="match status" value="1"/>
</dbReference>
<dbReference type="Proteomes" id="UP000199513">
    <property type="component" value="Unassembled WGS sequence"/>
</dbReference>
<feature type="domain" description="Cupin type-2" evidence="1">
    <location>
        <begin position="37"/>
        <end position="95"/>
    </location>
</feature>
<proteinExistence type="predicted"/>
<dbReference type="OrthoDB" id="1423961at2"/>
<gene>
    <name evidence="2" type="ORF">SAMN04488541_103149</name>
</gene>
<dbReference type="PANTHER" id="PTHR36440:SF1">
    <property type="entry name" value="PUTATIVE (AFU_ORTHOLOGUE AFUA_8G07350)-RELATED"/>
    <property type="match status" value="1"/>
</dbReference>
<dbReference type="SUPFAM" id="SSF51182">
    <property type="entry name" value="RmlC-like cupins"/>
    <property type="match status" value="1"/>
</dbReference>
<evidence type="ECO:0000259" key="1">
    <source>
        <dbReference type="Pfam" id="PF07883"/>
    </source>
</evidence>
<dbReference type="CDD" id="cd02208">
    <property type="entry name" value="cupin_RmlC-like"/>
    <property type="match status" value="1"/>
</dbReference>
<keyword evidence="3" id="KW-1185">Reference proteome</keyword>
<sequence length="170" mass="19665">MLDFKANIDHGKVFNSQIMIVNDQPNAENGTVLIRAKTAGPPIHKHNLQDEILEVVEGQLDVYKENRWEVIKKGESIFIPRNTAHTYKNTSESDTYFKYFISPQGTFTSMMYDFERIIKQEKIKSTKDFSSLIYMSMVFRKYKDSLSSVEPPDFVMSFMATLGKVLGFRI</sequence>
<dbReference type="RefSeq" id="WP_091548506.1">
    <property type="nucleotide sequence ID" value="NZ_FONY01000031.1"/>
</dbReference>
<dbReference type="STRING" id="1003.SAMN04488541_103149"/>
<protein>
    <submittedName>
        <fullName evidence="2">Cupin domain-containing protein</fullName>
    </submittedName>
</protein>
<dbReference type="InterPro" id="IPR053146">
    <property type="entry name" value="QDO-like"/>
</dbReference>
<organism evidence="2 3">
    <name type="scientific">Thermoflexibacter ruber</name>
    <dbReference type="NCBI Taxonomy" id="1003"/>
    <lineage>
        <taxon>Bacteria</taxon>
        <taxon>Pseudomonadati</taxon>
        <taxon>Bacteroidota</taxon>
        <taxon>Cytophagia</taxon>
        <taxon>Cytophagales</taxon>
        <taxon>Thermoflexibacteraceae</taxon>
        <taxon>Thermoflexibacter</taxon>
    </lineage>
</organism>
<dbReference type="Pfam" id="PF07883">
    <property type="entry name" value="Cupin_2"/>
    <property type="match status" value="1"/>
</dbReference>
<accession>A0A1I2IDZ9</accession>
<dbReference type="PANTHER" id="PTHR36440">
    <property type="entry name" value="PUTATIVE (AFU_ORTHOLOGUE AFUA_8G07350)-RELATED"/>
    <property type="match status" value="1"/>
</dbReference>
<dbReference type="EMBL" id="FONY01000031">
    <property type="protein sequence ID" value="SFF40535.1"/>
    <property type="molecule type" value="Genomic_DNA"/>
</dbReference>
<evidence type="ECO:0000313" key="3">
    <source>
        <dbReference type="Proteomes" id="UP000199513"/>
    </source>
</evidence>
<dbReference type="InterPro" id="IPR013096">
    <property type="entry name" value="Cupin_2"/>
</dbReference>
<name>A0A1I2IDZ9_9BACT</name>
<reference evidence="3" key="1">
    <citation type="submission" date="2016-10" db="EMBL/GenBank/DDBJ databases">
        <authorList>
            <person name="Varghese N."/>
            <person name="Submissions S."/>
        </authorList>
    </citation>
    <scope>NUCLEOTIDE SEQUENCE [LARGE SCALE GENOMIC DNA]</scope>
    <source>
        <strain>GEY</strain>
        <strain evidence="3">DSM 9560</strain>
    </source>
</reference>